<dbReference type="Proteomes" id="UP000284021">
    <property type="component" value="Unassembled WGS sequence"/>
</dbReference>
<dbReference type="PROSITE" id="PS00061">
    <property type="entry name" value="ADH_SHORT"/>
    <property type="match status" value="1"/>
</dbReference>
<dbReference type="PRINTS" id="PR00080">
    <property type="entry name" value="SDRFAMILY"/>
</dbReference>
<dbReference type="RefSeq" id="WP_119956745.1">
    <property type="nucleotide sequence ID" value="NZ_QYUR01000008.1"/>
</dbReference>
<evidence type="ECO:0000313" key="6">
    <source>
        <dbReference type="Proteomes" id="UP000284021"/>
    </source>
</evidence>
<dbReference type="SUPFAM" id="SSF51735">
    <property type="entry name" value="NAD(P)-binding Rossmann-fold domains"/>
    <property type="match status" value="1"/>
</dbReference>
<keyword evidence="2 5" id="KW-0560">Oxidoreductase</keyword>
<evidence type="ECO:0000259" key="4">
    <source>
        <dbReference type="SMART" id="SM00822"/>
    </source>
</evidence>
<gene>
    <name evidence="5" type="ORF">D3879_24205</name>
</gene>
<dbReference type="CDD" id="cd05233">
    <property type="entry name" value="SDR_c"/>
    <property type="match status" value="1"/>
</dbReference>
<dbReference type="Gene3D" id="3.40.50.720">
    <property type="entry name" value="NAD(P)-binding Rossmann-like Domain"/>
    <property type="match status" value="1"/>
</dbReference>
<dbReference type="EC" id="1.1.1.47" evidence="5"/>
<evidence type="ECO:0000256" key="1">
    <source>
        <dbReference type="ARBA" id="ARBA00006484"/>
    </source>
</evidence>
<organism evidence="5 6">
    <name type="scientific">Pseudomonas cavernicola</name>
    <dbReference type="NCBI Taxonomy" id="2320866"/>
    <lineage>
        <taxon>Bacteria</taxon>
        <taxon>Pseudomonadati</taxon>
        <taxon>Pseudomonadota</taxon>
        <taxon>Gammaproteobacteria</taxon>
        <taxon>Pseudomonadales</taxon>
        <taxon>Pseudomonadaceae</taxon>
        <taxon>Pseudomonas</taxon>
    </lineage>
</organism>
<dbReference type="InterPro" id="IPR020904">
    <property type="entry name" value="Sc_DH/Rdtase_CS"/>
</dbReference>
<dbReference type="EMBL" id="QYUR01000008">
    <property type="protein sequence ID" value="RJG08946.1"/>
    <property type="molecule type" value="Genomic_DNA"/>
</dbReference>
<name>A0A418X8Y5_9PSED</name>
<proteinExistence type="inferred from homology"/>
<evidence type="ECO:0000256" key="2">
    <source>
        <dbReference type="ARBA" id="ARBA00023002"/>
    </source>
</evidence>
<feature type="domain" description="Ketoreductase" evidence="4">
    <location>
        <begin position="8"/>
        <end position="176"/>
    </location>
</feature>
<comment type="similarity">
    <text evidence="1">Belongs to the short-chain dehydrogenases/reductases (SDR) family.</text>
</comment>
<evidence type="ECO:0000313" key="5">
    <source>
        <dbReference type="EMBL" id="RJG08946.1"/>
    </source>
</evidence>
<dbReference type="NCBIfam" id="NF005559">
    <property type="entry name" value="PRK07231.1"/>
    <property type="match status" value="1"/>
</dbReference>
<dbReference type="PANTHER" id="PTHR24321">
    <property type="entry name" value="DEHYDROGENASES, SHORT CHAIN"/>
    <property type="match status" value="1"/>
</dbReference>
<dbReference type="GO" id="GO:0047936">
    <property type="term" value="F:glucose 1-dehydrogenase [NAD(P)+] activity"/>
    <property type="evidence" value="ECO:0007669"/>
    <property type="project" value="UniProtKB-EC"/>
</dbReference>
<accession>A0A418X8Y5</accession>
<dbReference type="SMART" id="SM00822">
    <property type="entry name" value="PKS_KR"/>
    <property type="match status" value="1"/>
</dbReference>
<evidence type="ECO:0000256" key="3">
    <source>
        <dbReference type="ARBA" id="ARBA00023027"/>
    </source>
</evidence>
<protein>
    <submittedName>
        <fullName evidence="5">Glucose 1-dehydrogenase</fullName>
        <ecNumber evidence="5">1.1.1.47</ecNumber>
    </submittedName>
</protein>
<keyword evidence="3" id="KW-0520">NAD</keyword>
<sequence length="252" mass="26533">MSKQFQNQVVLITGATAGIGYATAIAFAREGAHLIVSGRNAVAGKQLLSELQSMGAQADFVQADVSDEAQVARLVDCCVERFGRLDVAVNSAGYEGTRGSIMEQTVESYTAVFNANALGTFLSLKHQMRIMSRQKSGAIINLSSTMGSRGNAQAPMYVASKHAIEGFTKSVALEACQYNVRVNAVAPGPIATDMLERIADGSHNLPMVASTIPAGRIGKPEEVADAILFMASQRASYITGQILAVNGGKTAM</sequence>
<keyword evidence="6" id="KW-1185">Reference proteome</keyword>
<dbReference type="OrthoDB" id="7064009at2"/>
<dbReference type="FunFam" id="3.40.50.720:FF:000084">
    <property type="entry name" value="Short-chain dehydrogenase reductase"/>
    <property type="match status" value="1"/>
</dbReference>
<dbReference type="PRINTS" id="PR00081">
    <property type="entry name" value="GDHRDH"/>
</dbReference>
<dbReference type="AlphaFoldDB" id="A0A418X8Y5"/>
<dbReference type="InterPro" id="IPR057326">
    <property type="entry name" value="KR_dom"/>
</dbReference>
<dbReference type="PANTHER" id="PTHR24321:SF8">
    <property type="entry name" value="ESTRADIOL 17-BETA-DEHYDROGENASE 8-RELATED"/>
    <property type="match status" value="1"/>
</dbReference>
<reference evidence="5 6" key="1">
    <citation type="submission" date="2018-09" db="EMBL/GenBank/DDBJ databases">
        <authorList>
            <person name="Zhu H."/>
        </authorList>
    </citation>
    <scope>NUCLEOTIDE SEQUENCE [LARGE SCALE GENOMIC DNA]</scope>
    <source>
        <strain evidence="5 6">K1S02-6</strain>
    </source>
</reference>
<dbReference type="InterPro" id="IPR036291">
    <property type="entry name" value="NAD(P)-bd_dom_sf"/>
</dbReference>
<dbReference type="InterPro" id="IPR002347">
    <property type="entry name" value="SDR_fam"/>
</dbReference>
<dbReference type="Pfam" id="PF13561">
    <property type="entry name" value="adh_short_C2"/>
    <property type="match status" value="1"/>
</dbReference>
<comment type="caution">
    <text evidence="5">The sequence shown here is derived from an EMBL/GenBank/DDBJ whole genome shotgun (WGS) entry which is preliminary data.</text>
</comment>